<sequence>MSLELIVEFNISKLCFHSTKSVTKVQHNKRAALIIYKETWKLPDWGDSFHFLLLMSGISPRCHRYKHVPLRPSPLLAIGLHAFPESRLQLIRICKITHCASLPVL</sequence>
<accession>A0A0A9FR48</accession>
<name>A0A0A9FR48_ARUDO</name>
<reference evidence="1" key="2">
    <citation type="journal article" date="2015" name="Data Brief">
        <title>Shoot transcriptome of the giant reed, Arundo donax.</title>
        <authorList>
            <person name="Barrero R.A."/>
            <person name="Guerrero F.D."/>
            <person name="Moolhuijzen P."/>
            <person name="Goolsby J.A."/>
            <person name="Tidwell J."/>
            <person name="Bellgard S.E."/>
            <person name="Bellgard M.I."/>
        </authorList>
    </citation>
    <scope>NUCLEOTIDE SEQUENCE</scope>
    <source>
        <tissue evidence="1">Shoot tissue taken approximately 20 cm above the soil surface</tissue>
    </source>
</reference>
<organism evidence="1">
    <name type="scientific">Arundo donax</name>
    <name type="common">Giant reed</name>
    <name type="synonym">Donax arundinaceus</name>
    <dbReference type="NCBI Taxonomy" id="35708"/>
    <lineage>
        <taxon>Eukaryota</taxon>
        <taxon>Viridiplantae</taxon>
        <taxon>Streptophyta</taxon>
        <taxon>Embryophyta</taxon>
        <taxon>Tracheophyta</taxon>
        <taxon>Spermatophyta</taxon>
        <taxon>Magnoliopsida</taxon>
        <taxon>Liliopsida</taxon>
        <taxon>Poales</taxon>
        <taxon>Poaceae</taxon>
        <taxon>PACMAD clade</taxon>
        <taxon>Arundinoideae</taxon>
        <taxon>Arundineae</taxon>
        <taxon>Arundo</taxon>
    </lineage>
</organism>
<evidence type="ECO:0000313" key="1">
    <source>
        <dbReference type="EMBL" id="JAE15310.1"/>
    </source>
</evidence>
<dbReference type="AlphaFoldDB" id="A0A0A9FR48"/>
<reference evidence="1" key="1">
    <citation type="submission" date="2014-09" db="EMBL/GenBank/DDBJ databases">
        <authorList>
            <person name="Magalhaes I.L.F."/>
            <person name="Oliveira U."/>
            <person name="Santos F.R."/>
            <person name="Vidigal T.H.D.A."/>
            <person name="Brescovit A.D."/>
            <person name="Santos A.J."/>
        </authorList>
    </citation>
    <scope>NUCLEOTIDE SEQUENCE</scope>
    <source>
        <tissue evidence="1">Shoot tissue taken approximately 20 cm above the soil surface</tissue>
    </source>
</reference>
<proteinExistence type="predicted"/>
<protein>
    <submittedName>
        <fullName evidence="1">Uncharacterized protein</fullName>
    </submittedName>
</protein>
<dbReference type="EMBL" id="GBRH01182586">
    <property type="protein sequence ID" value="JAE15310.1"/>
    <property type="molecule type" value="Transcribed_RNA"/>
</dbReference>